<evidence type="ECO:0000256" key="1">
    <source>
        <dbReference type="SAM" id="MobiDB-lite"/>
    </source>
</evidence>
<sequence>MDSIQLHFQAQLGFLIAISRWPGDLEEHTNTKGVQKPGQPISSPPNCFDRIPANADIYPHPKREHLVRAQWAIEKLEARLNGQTPILESPEDLQGDARSRVSLSAWTVEYDGHAQEYQADKCEWAGVKMISPKFQAESLDLQKQLQKVLTILNMEYLTVPNSETRLKIGVYLHHSLVTLDRIKAIAALIWTMDPLLGDVHPHHCGPNSIYSLGLQYSNLVRNSPLGLKAQLDSAVDFQDPWDNYLSPNRRPLELLAHPGELREQKYSSGVDMILDANSVDELTHRLDITIQDSECYPQASPAYSFRPSGKSDEMVIWFNQHYGTLDFTEIRHWISFCVGVIQLSTEETSTSFHKSNPGLICRSVLSHRLNEIGLQNLVDYHQAKLRTSRIPDLKYWYSDGWTFSRDSSSYMGSDGSSNQSPKDDSPFPVYERRFAPNNSVNGNYSFGIELEFYTPIKRNASSPPLIGSLPPSLLIDPQSPTDRSDPSPEDDRQIGEYSINDRMSQVAKVITEKGQLALTMSQVPSDETPEWRGILAKHGIVPIPGIEPIYQVWSVVPEFTLKTCRNWAGYAAINGMEVVSPVLADTSTDWENVVDVLGILRNNLRILVPNTCGFHIHVAKGVEKLSLHLLRKLVVLVACAENMIFSLCHPIRREEWWSTPIIWEGSPLYDGYKEAWTRKGVTADFWQHIPIRTASNPRLFGALKKVWMVKSGASLQRLLKPSIGKCCIGLAKCNFYSSIGTEYDGTVEFRFLEGTLDPELIVRWGQLMVALFRFADKAPHKAWFPFVATVLQCQSSGPCDINVLRVFLTLLGLSDDFDFWADRVAAMSKLDPQEYRKDRPDENQGFLCRISDSQMTALRDNLCQRERILPCLTAKKGVAQEPESPLDPADRAESILREAGFAGKSLSKAVKAERGRVQTIRARPTKKPEEEAREDDADEPSLHLLRVLKISRSEADRNLG</sequence>
<evidence type="ECO:0000313" key="3">
    <source>
        <dbReference type="Proteomes" id="UP000241587"/>
    </source>
</evidence>
<dbReference type="Pfam" id="PF12224">
    <property type="entry name" value="Amidoligase_2"/>
    <property type="match status" value="1"/>
</dbReference>
<proteinExistence type="predicted"/>
<dbReference type="AlphaFoldDB" id="A0A2T4H144"/>
<gene>
    <name evidence="2" type="ORF">FCULG_00008372</name>
</gene>
<organism evidence="2 3">
    <name type="scientific">Fusarium culmorum</name>
    <dbReference type="NCBI Taxonomy" id="5516"/>
    <lineage>
        <taxon>Eukaryota</taxon>
        <taxon>Fungi</taxon>
        <taxon>Dikarya</taxon>
        <taxon>Ascomycota</taxon>
        <taxon>Pezizomycotina</taxon>
        <taxon>Sordariomycetes</taxon>
        <taxon>Hypocreomycetidae</taxon>
        <taxon>Hypocreales</taxon>
        <taxon>Nectriaceae</taxon>
        <taxon>Fusarium</taxon>
    </lineage>
</organism>
<dbReference type="PANTHER" id="PTHR36847:SF1">
    <property type="entry name" value="AMIDOLIGASE ENZYME"/>
    <property type="match status" value="1"/>
</dbReference>
<dbReference type="OMA" id="RESNIMT"/>
<accession>A0A2T4H144</accession>
<dbReference type="EMBL" id="PVEM01000003">
    <property type="protein sequence ID" value="PTD09521.1"/>
    <property type="molecule type" value="Genomic_DNA"/>
</dbReference>
<protein>
    <recommendedName>
        <fullName evidence="4">Amidoligase enzyme</fullName>
    </recommendedName>
</protein>
<feature type="compositionally biased region" description="Low complexity" evidence="1">
    <location>
        <begin position="408"/>
        <end position="420"/>
    </location>
</feature>
<evidence type="ECO:0008006" key="4">
    <source>
        <dbReference type="Google" id="ProtNLM"/>
    </source>
</evidence>
<feature type="region of interest" description="Disordered" evidence="1">
    <location>
        <begin position="463"/>
        <end position="498"/>
    </location>
</feature>
<feature type="region of interest" description="Disordered" evidence="1">
    <location>
        <begin position="408"/>
        <end position="432"/>
    </location>
</feature>
<dbReference type="OrthoDB" id="412402at2759"/>
<comment type="caution">
    <text evidence="2">The sequence shown here is derived from an EMBL/GenBank/DDBJ whole genome shotgun (WGS) entry which is preliminary data.</text>
</comment>
<dbReference type="PANTHER" id="PTHR36847">
    <property type="entry name" value="AMIDOLIGASE ENZYME"/>
    <property type="match status" value="1"/>
</dbReference>
<feature type="region of interest" description="Disordered" evidence="1">
    <location>
        <begin position="915"/>
        <end position="940"/>
    </location>
</feature>
<feature type="compositionally biased region" description="Basic and acidic residues" evidence="1">
    <location>
        <begin position="482"/>
        <end position="494"/>
    </location>
</feature>
<dbReference type="InterPro" id="IPR022025">
    <property type="entry name" value="Amidoligase_2"/>
</dbReference>
<evidence type="ECO:0000313" key="2">
    <source>
        <dbReference type="EMBL" id="PTD09521.1"/>
    </source>
</evidence>
<name>A0A2T4H144_FUSCU</name>
<feature type="compositionally biased region" description="Low complexity" evidence="1">
    <location>
        <begin position="463"/>
        <end position="475"/>
    </location>
</feature>
<reference evidence="2 3" key="1">
    <citation type="submission" date="2018-02" db="EMBL/GenBank/DDBJ databases">
        <title>Fusarium culmorum secondary metabolites in fungal-bacterial-plant interactions.</title>
        <authorList>
            <person name="Schmidt R."/>
        </authorList>
    </citation>
    <scope>NUCLEOTIDE SEQUENCE [LARGE SCALE GENOMIC DNA]</scope>
    <source>
        <strain evidence="2 3">PV</strain>
    </source>
</reference>
<feature type="compositionally biased region" description="Basic and acidic residues" evidence="1">
    <location>
        <begin position="421"/>
        <end position="432"/>
    </location>
</feature>
<keyword evidence="3" id="KW-1185">Reference proteome</keyword>
<dbReference type="Proteomes" id="UP000241587">
    <property type="component" value="Unassembled WGS sequence"/>
</dbReference>
<feature type="region of interest" description="Disordered" evidence="1">
    <location>
        <begin position="27"/>
        <end position="46"/>
    </location>
</feature>